<accession>A0A0F9GJP2</accession>
<evidence type="ECO:0000313" key="1">
    <source>
        <dbReference type="EMBL" id="KKL63412.1"/>
    </source>
</evidence>
<name>A0A0F9GJP2_9ZZZZ</name>
<protein>
    <submittedName>
        <fullName evidence="1">Uncharacterized protein</fullName>
    </submittedName>
</protein>
<feature type="non-terminal residue" evidence="1">
    <location>
        <position position="1"/>
    </location>
</feature>
<organism evidence="1">
    <name type="scientific">marine sediment metagenome</name>
    <dbReference type="NCBI Taxonomy" id="412755"/>
    <lineage>
        <taxon>unclassified sequences</taxon>
        <taxon>metagenomes</taxon>
        <taxon>ecological metagenomes</taxon>
    </lineage>
</organism>
<dbReference type="AlphaFoldDB" id="A0A0F9GJP2"/>
<proteinExistence type="predicted"/>
<reference evidence="1" key="1">
    <citation type="journal article" date="2015" name="Nature">
        <title>Complex archaea that bridge the gap between prokaryotes and eukaryotes.</title>
        <authorList>
            <person name="Spang A."/>
            <person name="Saw J.H."/>
            <person name="Jorgensen S.L."/>
            <person name="Zaremba-Niedzwiedzka K."/>
            <person name="Martijn J."/>
            <person name="Lind A.E."/>
            <person name="van Eijk R."/>
            <person name="Schleper C."/>
            <person name="Guy L."/>
            <person name="Ettema T.J."/>
        </authorList>
    </citation>
    <scope>NUCLEOTIDE SEQUENCE</scope>
</reference>
<comment type="caution">
    <text evidence="1">The sequence shown here is derived from an EMBL/GenBank/DDBJ whole genome shotgun (WGS) entry which is preliminary data.</text>
</comment>
<sequence>GIQVPNSMKIKYIDDIDLFIYPKDLFNLIDHFDNIIQDLDTSDVESNTIRVNNTLKFDVGNDKYSYLFCEFSTDFYDETSVIIQRIIDFFEVFLQVNTFLFKFFISISRIFFIEKVGSVFKLIRVIEQNIRINRNIRDFSPYKCERYEQELSTLFSRINNSELLKEIIKLFYEYGAANDTKTLQVQFSLLWNYLEHVINLYANNVNKNLIIEQTAFERVKEQISEILDTILETAFLVPINMEYVNSEIGRVLNKLNEDLSFPLDNGSWRSLKNQIRNIINNQIQDEDILIEGYDKDKIYELLIQQITQFPPIKELVRLVLRDINYHLNPREILNLEIIYAARNHFYHHSVDLESLYQSIVSDHNEITQFNLISLKQEIRYFNKFLRKITGRLFKTRFFESLKNTSLSVSYWDQHSITGESNANEYFINKIKNVGDNLWQEKKYLLLHKFLLKKVDNYEEDFNTLQDIEGICFEVDHQEPISFQLNFEDKFRAHGTFQGGIGYPKVYNFFIDLRTILDNFPSILRFTELIYMSFSSNIHEIDIRILDYWSNYERVIEHFDYLRENHQ</sequence>
<gene>
    <name evidence="1" type="ORF">LCGC14_2175350</name>
</gene>
<dbReference type="EMBL" id="LAZR01028180">
    <property type="protein sequence ID" value="KKL63412.1"/>
    <property type="molecule type" value="Genomic_DNA"/>
</dbReference>